<dbReference type="InterPro" id="IPR023408">
    <property type="entry name" value="MscS_beta-dom_sf"/>
</dbReference>
<feature type="transmembrane region" description="Helical" evidence="7">
    <location>
        <begin position="15"/>
        <end position="35"/>
    </location>
</feature>
<dbReference type="InterPro" id="IPR049142">
    <property type="entry name" value="MS_channel_1st"/>
</dbReference>
<feature type="domain" description="Mechanosensitive ion channel transmembrane helices 2/3" evidence="10">
    <location>
        <begin position="141"/>
        <end position="179"/>
    </location>
</feature>
<dbReference type="AlphaFoldDB" id="B4VTJ3"/>
<name>B4VTJ3_9CYAN</name>
<feature type="domain" description="Mechanosensitive ion channel MscS C-terminal" evidence="9">
    <location>
        <begin position="254"/>
        <end position="338"/>
    </location>
</feature>
<dbReference type="HOGENOM" id="CLU_037945_0_2_3"/>
<dbReference type="OrthoDB" id="9809206at2"/>
<comment type="similarity">
    <text evidence="2">Belongs to the MscS (TC 1.A.23) family.</text>
</comment>
<dbReference type="SUPFAM" id="SSF82861">
    <property type="entry name" value="Mechanosensitive channel protein MscS (YggB), transmembrane region"/>
    <property type="match status" value="1"/>
</dbReference>
<feature type="transmembrane region" description="Helical" evidence="7">
    <location>
        <begin position="94"/>
        <end position="120"/>
    </location>
</feature>
<gene>
    <name evidence="11" type="ORF">MC7420_6216</name>
</gene>
<feature type="domain" description="Mechanosensitive ion channel MscS" evidence="8">
    <location>
        <begin position="182"/>
        <end position="247"/>
    </location>
</feature>
<dbReference type="GO" id="GO:0005886">
    <property type="term" value="C:plasma membrane"/>
    <property type="evidence" value="ECO:0007669"/>
    <property type="project" value="UniProtKB-SubCell"/>
</dbReference>
<evidence type="ECO:0000256" key="3">
    <source>
        <dbReference type="ARBA" id="ARBA00022475"/>
    </source>
</evidence>
<dbReference type="Gene3D" id="2.30.30.60">
    <property type="match status" value="1"/>
</dbReference>
<evidence type="ECO:0000259" key="10">
    <source>
        <dbReference type="Pfam" id="PF21088"/>
    </source>
</evidence>
<dbReference type="SUPFAM" id="SSF82689">
    <property type="entry name" value="Mechanosensitive channel protein MscS (YggB), C-terminal domain"/>
    <property type="match status" value="1"/>
</dbReference>
<dbReference type="eggNOG" id="COG0668">
    <property type="taxonomic scope" value="Bacteria"/>
</dbReference>
<evidence type="ECO:0000313" key="12">
    <source>
        <dbReference type="Proteomes" id="UP000003835"/>
    </source>
</evidence>
<dbReference type="InterPro" id="IPR010920">
    <property type="entry name" value="LSM_dom_sf"/>
</dbReference>
<evidence type="ECO:0000256" key="6">
    <source>
        <dbReference type="ARBA" id="ARBA00023136"/>
    </source>
</evidence>
<keyword evidence="5 7" id="KW-1133">Transmembrane helix</keyword>
<feature type="transmembrane region" description="Helical" evidence="7">
    <location>
        <begin position="69"/>
        <end position="88"/>
    </location>
</feature>
<keyword evidence="4 7" id="KW-0812">Transmembrane</keyword>
<dbReference type="PANTHER" id="PTHR30566">
    <property type="entry name" value="YNAI-RELATED MECHANOSENSITIVE ION CHANNEL"/>
    <property type="match status" value="1"/>
</dbReference>
<evidence type="ECO:0000256" key="4">
    <source>
        <dbReference type="ARBA" id="ARBA00022692"/>
    </source>
</evidence>
<dbReference type="Pfam" id="PF21088">
    <property type="entry name" value="MS_channel_1st"/>
    <property type="match status" value="1"/>
</dbReference>
<sequence length="368" mass="41510">MTSDFLQVTFLYNQVIDYLIALIILVVGIFLIKILRQVIVGRLKRWAAKTTTQLDDSLIQMIERAVIPILYVGTFYVAIANLTLHPILDQVIDALTLIVATILGIRLLVSLVEYGFRLYWLTRRQSETVQQALDALIPAARIAIWALGIVFLLDNLGFDISAVVAGLGIGGVAIALASQGFLQDLFSYFSILFDRPFELGDFIIVGDFLGSVEHIGIKTTRLRSLSGEQLIFANTDLTSSRIRNYKRMPKRRVAFKFGVLYETSQEKLQLIPEIVQGIVENLDNTTFDRAHFSDYGDFSLNFEVVYYVLSSDYNLYMDIQQQLNLQLKQEFEARQIEFAYPTQVTYFGNLNTGEISDSLSALVADGKP</sequence>
<dbReference type="STRING" id="118168.MC7420_6216"/>
<dbReference type="GO" id="GO:0055085">
    <property type="term" value="P:transmembrane transport"/>
    <property type="evidence" value="ECO:0007669"/>
    <property type="project" value="InterPro"/>
</dbReference>
<proteinExistence type="inferred from homology"/>
<evidence type="ECO:0000313" key="11">
    <source>
        <dbReference type="EMBL" id="EDX74738.1"/>
    </source>
</evidence>
<evidence type="ECO:0000259" key="9">
    <source>
        <dbReference type="Pfam" id="PF21082"/>
    </source>
</evidence>
<dbReference type="Pfam" id="PF00924">
    <property type="entry name" value="MS_channel_2nd"/>
    <property type="match status" value="1"/>
</dbReference>
<keyword evidence="6 7" id="KW-0472">Membrane</keyword>
<organism evidence="11 12">
    <name type="scientific">Coleofasciculus chthonoplastes PCC 7420</name>
    <dbReference type="NCBI Taxonomy" id="118168"/>
    <lineage>
        <taxon>Bacteria</taxon>
        <taxon>Bacillati</taxon>
        <taxon>Cyanobacteriota</taxon>
        <taxon>Cyanophyceae</taxon>
        <taxon>Coleofasciculales</taxon>
        <taxon>Coleofasciculaceae</taxon>
        <taxon>Coleofasciculus</taxon>
    </lineage>
</organism>
<dbReference type="InterPro" id="IPR011014">
    <property type="entry name" value="MscS_channel_TM-2"/>
</dbReference>
<dbReference type="InterPro" id="IPR049278">
    <property type="entry name" value="MS_channel_C"/>
</dbReference>
<dbReference type="Pfam" id="PF21082">
    <property type="entry name" value="MS_channel_3rd"/>
    <property type="match status" value="1"/>
</dbReference>
<evidence type="ECO:0000256" key="7">
    <source>
        <dbReference type="SAM" id="Phobius"/>
    </source>
</evidence>
<dbReference type="Gene3D" id="3.30.70.100">
    <property type="match status" value="1"/>
</dbReference>
<reference evidence="11 12" key="1">
    <citation type="submission" date="2008-07" db="EMBL/GenBank/DDBJ databases">
        <authorList>
            <person name="Tandeau de Marsac N."/>
            <person name="Ferriera S."/>
            <person name="Johnson J."/>
            <person name="Kravitz S."/>
            <person name="Beeson K."/>
            <person name="Sutton G."/>
            <person name="Rogers Y.-H."/>
            <person name="Friedman R."/>
            <person name="Frazier M."/>
            <person name="Venter J.C."/>
        </authorList>
    </citation>
    <scope>NUCLEOTIDE SEQUENCE [LARGE SCALE GENOMIC DNA]</scope>
    <source>
        <strain evidence="11 12">PCC 7420</strain>
    </source>
</reference>
<dbReference type="RefSeq" id="WP_006102071.1">
    <property type="nucleotide sequence ID" value="NZ_DS989852.1"/>
</dbReference>
<dbReference type="InterPro" id="IPR011066">
    <property type="entry name" value="MscS_channel_C_sf"/>
</dbReference>
<dbReference type="Proteomes" id="UP000003835">
    <property type="component" value="Unassembled WGS sequence"/>
</dbReference>
<protein>
    <submittedName>
        <fullName evidence="11">Transporter, MscS family</fullName>
    </submittedName>
</protein>
<evidence type="ECO:0000259" key="8">
    <source>
        <dbReference type="Pfam" id="PF00924"/>
    </source>
</evidence>
<dbReference type="SUPFAM" id="SSF50182">
    <property type="entry name" value="Sm-like ribonucleoproteins"/>
    <property type="match status" value="1"/>
</dbReference>
<evidence type="ECO:0000256" key="1">
    <source>
        <dbReference type="ARBA" id="ARBA00004651"/>
    </source>
</evidence>
<dbReference type="EMBL" id="DS989852">
    <property type="protein sequence ID" value="EDX74738.1"/>
    <property type="molecule type" value="Genomic_DNA"/>
</dbReference>
<keyword evidence="3" id="KW-1003">Cell membrane</keyword>
<accession>B4VTJ3</accession>
<evidence type="ECO:0000256" key="2">
    <source>
        <dbReference type="ARBA" id="ARBA00008017"/>
    </source>
</evidence>
<evidence type="ECO:0000256" key="5">
    <source>
        <dbReference type="ARBA" id="ARBA00022989"/>
    </source>
</evidence>
<dbReference type="InterPro" id="IPR006685">
    <property type="entry name" value="MscS_channel_2nd"/>
</dbReference>
<dbReference type="PANTHER" id="PTHR30566:SF25">
    <property type="entry name" value="INNER MEMBRANE PROTEIN"/>
    <property type="match status" value="1"/>
</dbReference>
<dbReference type="Gene3D" id="1.10.287.1260">
    <property type="match status" value="1"/>
</dbReference>
<keyword evidence="12" id="KW-1185">Reference proteome</keyword>
<comment type="subcellular location">
    <subcellularLocation>
        <location evidence="1">Cell membrane</location>
        <topology evidence="1">Multi-pass membrane protein</topology>
    </subcellularLocation>
</comment>
<feature type="transmembrane region" description="Helical" evidence="7">
    <location>
        <begin position="158"/>
        <end position="177"/>
    </location>
</feature>